<name>A0A1I6LRI4_9SPHN</name>
<proteinExistence type="predicted"/>
<evidence type="ECO:0000313" key="3">
    <source>
        <dbReference type="Proteomes" id="UP000198824"/>
    </source>
</evidence>
<feature type="transmembrane region" description="Helical" evidence="1">
    <location>
        <begin position="36"/>
        <end position="58"/>
    </location>
</feature>
<keyword evidence="3" id="KW-1185">Reference proteome</keyword>
<evidence type="ECO:0000313" key="2">
    <source>
        <dbReference type="EMBL" id="SFS06107.1"/>
    </source>
</evidence>
<sequence>MLEAVAVTYTFIASFVLASAERNRRQQRPHARQLEFFGRLLMALSLTLSVLLGGWAAWSRLIG</sequence>
<organism evidence="2 3">
    <name type="scientific">Sphingomonas jatrophae</name>
    <dbReference type="NCBI Taxonomy" id="1166337"/>
    <lineage>
        <taxon>Bacteria</taxon>
        <taxon>Pseudomonadati</taxon>
        <taxon>Pseudomonadota</taxon>
        <taxon>Alphaproteobacteria</taxon>
        <taxon>Sphingomonadales</taxon>
        <taxon>Sphingomonadaceae</taxon>
        <taxon>Sphingomonas</taxon>
    </lineage>
</organism>
<dbReference type="EMBL" id="FOZG01000002">
    <property type="protein sequence ID" value="SFS06107.1"/>
    <property type="molecule type" value="Genomic_DNA"/>
</dbReference>
<reference evidence="2 3" key="1">
    <citation type="submission" date="2016-10" db="EMBL/GenBank/DDBJ databases">
        <authorList>
            <person name="de Groot N.N."/>
        </authorList>
    </citation>
    <scope>NUCLEOTIDE SEQUENCE [LARGE SCALE GENOMIC DNA]</scope>
    <source>
        <strain evidence="2 3">S5-249</strain>
    </source>
</reference>
<dbReference type="RefSeq" id="WP_093315942.1">
    <property type="nucleotide sequence ID" value="NZ_FOZG01000002.1"/>
</dbReference>
<accession>A0A1I6LRI4</accession>
<dbReference type="OrthoDB" id="7585218at2"/>
<keyword evidence="1" id="KW-0812">Transmembrane</keyword>
<keyword evidence="1" id="KW-0472">Membrane</keyword>
<dbReference type="AlphaFoldDB" id="A0A1I6LRI4"/>
<keyword evidence="1" id="KW-1133">Transmembrane helix</keyword>
<gene>
    <name evidence="2" type="ORF">SAMN05192580_3179</name>
</gene>
<dbReference type="Proteomes" id="UP000198824">
    <property type="component" value="Unassembled WGS sequence"/>
</dbReference>
<protein>
    <submittedName>
        <fullName evidence="2">Uncharacterized protein</fullName>
    </submittedName>
</protein>
<evidence type="ECO:0000256" key="1">
    <source>
        <dbReference type="SAM" id="Phobius"/>
    </source>
</evidence>